<dbReference type="STRING" id="366533.SAMN05444339_1324"/>
<keyword evidence="6" id="KW-1185">Reference proteome</keyword>
<gene>
    <name evidence="5" type="ORF">SAMN05444339_1324</name>
</gene>
<dbReference type="Pfam" id="PF03480">
    <property type="entry name" value="DctP"/>
    <property type="match status" value="1"/>
</dbReference>
<evidence type="ECO:0000256" key="3">
    <source>
        <dbReference type="ARBA" id="ARBA00022764"/>
    </source>
</evidence>
<dbReference type="OrthoDB" id="8673861at2"/>
<dbReference type="PANTHER" id="PTHR33376">
    <property type="match status" value="1"/>
</dbReference>
<dbReference type="InterPro" id="IPR038404">
    <property type="entry name" value="TRAP_DctP_sf"/>
</dbReference>
<organism evidence="5 6">
    <name type="scientific">Loktanella atrilutea</name>
    <dbReference type="NCBI Taxonomy" id="366533"/>
    <lineage>
        <taxon>Bacteria</taxon>
        <taxon>Pseudomonadati</taxon>
        <taxon>Pseudomonadota</taxon>
        <taxon>Alphaproteobacteria</taxon>
        <taxon>Rhodobacterales</taxon>
        <taxon>Roseobacteraceae</taxon>
        <taxon>Loktanella</taxon>
    </lineage>
</organism>
<evidence type="ECO:0000256" key="2">
    <source>
        <dbReference type="ARBA" id="ARBA00022729"/>
    </source>
</evidence>
<feature type="signal peptide" evidence="4">
    <location>
        <begin position="1"/>
        <end position="28"/>
    </location>
</feature>
<keyword evidence="3" id="KW-0574">Periplasm</keyword>
<name>A0A1M5G2J0_LOKAT</name>
<evidence type="ECO:0000313" key="6">
    <source>
        <dbReference type="Proteomes" id="UP000183987"/>
    </source>
</evidence>
<evidence type="ECO:0000256" key="4">
    <source>
        <dbReference type="SAM" id="SignalP"/>
    </source>
</evidence>
<sequence length="333" mass="36054">MSRLDRRALLVAALATATTLVCGGMATAQDRPVLRLSSVVSDTDIRATAFQEIADAVAEQIDLQVYNGATLVPQGSEITAIQRGNLEMGIVPPQDIANQIPEWSILTAAYVLQDVDHLKAVFDGDVGAQLNAMAEEIGLHIITPVYFGTRQVNLAPETEVMTPEDLSGVTLRMPGGDAWQFLGTAIGASPTPLAYSEVYTALQTGAIDGQDNPLPNDYNMKFYEVTSQIVLTGHLVGFDVLTIGSEVWNSMTPEQQELLQTASEEAIAKSTQAHLDREAELVQFFKDEGLKVYEPDREAFRTFAQAKYLESDFAASWPDGMLDAINALGTPSN</sequence>
<dbReference type="GO" id="GO:0055085">
    <property type="term" value="P:transmembrane transport"/>
    <property type="evidence" value="ECO:0007669"/>
    <property type="project" value="InterPro"/>
</dbReference>
<dbReference type="EMBL" id="FQUE01000032">
    <property type="protein sequence ID" value="SHF97661.1"/>
    <property type="molecule type" value="Genomic_DNA"/>
</dbReference>
<evidence type="ECO:0000313" key="5">
    <source>
        <dbReference type="EMBL" id="SHF97661.1"/>
    </source>
</evidence>
<evidence type="ECO:0000256" key="1">
    <source>
        <dbReference type="ARBA" id="ARBA00004418"/>
    </source>
</evidence>
<dbReference type="RefSeq" id="WP_072859039.1">
    <property type="nucleotide sequence ID" value="NZ_FQUE01000032.1"/>
</dbReference>
<dbReference type="GO" id="GO:0042597">
    <property type="term" value="C:periplasmic space"/>
    <property type="evidence" value="ECO:0007669"/>
    <property type="project" value="UniProtKB-SubCell"/>
</dbReference>
<reference evidence="6" key="1">
    <citation type="submission" date="2016-11" db="EMBL/GenBank/DDBJ databases">
        <authorList>
            <person name="Varghese N."/>
            <person name="Submissions S."/>
        </authorList>
    </citation>
    <scope>NUCLEOTIDE SEQUENCE [LARGE SCALE GENOMIC DNA]</scope>
    <source>
        <strain evidence="6">DSM 29326</strain>
    </source>
</reference>
<dbReference type="InterPro" id="IPR018389">
    <property type="entry name" value="DctP_fam"/>
</dbReference>
<dbReference type="PANTHER" id="PTHR33376:SF4">
    <property type="entry name" value="SIALIC ACID-BINDING PERIPLASMIC PROTEIN SIAP"/>
    <property type="match status" value="1"/>
</dbReference>
<dbReference type="PROSITE" id="PS51318">
    <property type="entry name" value="TAT"/>
    <property type="match status" value="1"/>
</dbReference>
<comment type="subcellular location">
    <subcellularLocation>
        <location evidence="1">Periplasm</location>
    </subcellularLocation>
</comment>
<feature type="chain" id="PRO_5012793332" evidence="4">
    <location>
        <begin position="29"/>
        <end position="333"/>
    </location>
</feature>
<accession>A0A1M5G2J0</accession>
<dbReference type="Proteomes" id="UP000183987">
    <property type="component" value="Unassembled WGS sequence"/>
</dbReference>
<dbReference type="Gene3D" id="3.40.190.170">
    <property type="entry name" value="Bacterial extracellular solute-binding protein, family 7"/>
    <property type="match status" value="1"/>
</dbReference>
<dbReference type="InterPro" id="IPR006311">
    <property type="entry name" value="TAT_signal"/>
</dbReference>
<proteinExistence type="predicted"/>
<protein>
    <submittedName>
        <fullName evidence="5">TRAP-type C4-dicarboxylate transport system, substrate-binding protein</fullName>
    </submittedName>
</protein>
<keyword evidence="2 4" id="KW-0732">Signal</keyword>
<dbReference type="AlphaFoldDB" id="A0A1M5G2J0"/>
<dbReference type="NCBIfam" id="NF037995">
    <property type="entry name" value="TRAP_S1"/>
    <property type="match status" value="1"/>
</dbReference>